<feature type="signal peptide" evidence="1">
    <location>
        <begin position="1"/>
        <end position="24"/>
    </location>
</feature>
<name>A0A3A1WRS6_9HYPH</name>
<gene>
    <name evidence="2" type="ORF">D3218_01050</name>
</gene>
<dbReference type="RefSeq" id="WP_119538043.1">
    <property type="nucleotide sequence ID" value="NZ_QYRN01000001.1"/>
</dbReference>
<dbReference type="EMBL" id="QYRN01000001">
    <property type="protein sequence ID" value="RIY03385.1"/>
    <property type="molecule type" value="Genomic_DNA"/>
</dbReference>
<protein>
    <submittedName>
        <fullName evidence="2">DUF1344 domain-containing protein</fullName>
    </submittedName>
</protein>
<organism evidence="2 3">
    <name type="scientific">Aureimonas flava</name>
    <dbReference type="NCBI Taxonomy" id="2320271"/>
    <lineage>
        <taxon>Bacteria</taxon>
        <taxon>Pseudomonadati</taxon>
        <taxon>Pseudomonadota</taxon>
        <taxon>Alphaproteobacteria</taxon>
        <taxon>Hyphomicrobiales</taxon>
        <taxon>Aurantimonadaceae</taxon>
        <taxon>Aureimonas</taxon>
    </lineage>
</organism>
<sequence>MTRRVVAFFACSFLSVSATYPAAAVETGGTIEAIDRDEASLTLSDGATYRLPDAFDYAVVRPGMEVVVVYDAAPL</sequence>
<dbReference type="Proteomes" id="UP000265750">
    <property type="component" value="Unassembled WGS sequence"/>
</dbReference>
<keyword evidence="1" id="KW-0732">Signal</keyword>
<dbReference type="InterPro" id="IPR009780">
    <property type="entry name" value="DUF1344"/>
</dbReference>
<evidence type="ECO:0000256" key="1">
    <source>
        <dbReference type="SAM" id="SignalP"/>
    </source>
</evidence>
<reference evidence="3" key="1">
    <citation type="submission" date="2018-09" db="EMBL/GenBank/DDBJ databases">
        <authorList>
            <person name="Tuo L."/>
        </authorList>
    </citation>
    <scope>NUCLEOTIDE SEQUENCE [LARGE SCALE GENOMIC DNA]</scope>
    <source>
        <strain evidence="3">M2BS4Y-1</strain>
    </source>
</reference>
<proteinExistence type="predicted"/>
<evidence type="ECO:0000313" key="3">
    <source>
        <dbReference type="Proteomes" id="UP000265750"/>
    </source>
</evidence>
<dbReference type="OrthoDB" id="7872012at2"/>
<accession>A0A3A1WRS6</accession>
<feature type="chain" id="PRO_5017195425" evidence="1">
    <location>
        <begin position="25"/>
        <end position="75"/>
    </location>
</feature>
<keyword evidence="3" id="KW-1185">Reference proteome</keyword>
<dbReference type="Pfam" id="PF07076">
    <property type="entry name" value="DUF1344"/>
    <property type="match status" value="1"/>
</dbReference>
<evidence type="ECO:0000313" key="2">
    <source>
        <dbReference type="EMBL" id="RIY03385.1"/>
    </source>
</evidence>
<comment type="caution">
    <text evidence="2">The sequence shown here is derived from an EMBL/GenBank/DDBJ whole genome shotgun (WGS) entry which is preliminary data.</text>
</comment>
<dbReference type="AlphaFoldDB" id="A0A3A1WRS6"/>